<keyword evidence="10" id="KW-1185">Reference proteome</keyword>
<dbReference type="NCBIfam" id="TIGR02434">
    <property type="entry name" value="CobF"/>
    <property type="match status" value="1"/>
</dbReference>
<comment type="pathway">
    <text evidence="1">Cofactor biosynthesis; adenosylcobalamin biosynthesis.</text>
</comment>
<keyword evidence="2" id="KW-0169">Cobalamin biosynthesis</keyword>
<dbReference type="InterPro" id="IPR035996">
    <property type="entry name" value="4pyrrol_Methylase_sf"/>
</dbReference>
<dbReference type="GO" id="GO:0043819">
    <property type="term" value="F:precorrin-6A synthase (deacetylating) activity"/>
    <property type="evidence" value="ECO:0007669"/>
    <property type="project" value="UniProtKB-EC"/>
</dbReference>
<evidence type="ECO:0000256" key="3">
    <source>
        <dbReference type="ARBA" id="ARBA00022603"/>
    </source>
</evidence>
<evidence type="ECO:0000313" key="11">
    <source>
        <dbReference type="Proteomes" id="UP000184533"/>
    </source>
</evidence>
<dbReference type="InterPro" id="IPR014776">
    <property type="entry name" value="4pyrrole_Mease_sub2"/>
</dbReference>
<dbReference type="Pfam" id="PF00590">
    <property type="entry name" value="TP_methylase"/>
    <property type="match status" value="1"/>
</dbReference>
<dbReference type="AlphaFoldDB" id="A0A0F5L2C1"/>
<comment type="function">
    <text evidence="6">Catalyzes the methylation of C-1 in precorrin-5 and the subsequent extrusion of acetic acid from the resulting intermediate to form cobalt-precorrin-6A.</text>
</comment>
<evidence type="ECO:0000313" key="8">
    <source>
        <dbReference type="EMBL" id="KKB75777.1"/>
    </source>
</evidence>
<protein>
    <recommendedName>
        <fullName evidence="6">Precorrin-6A synthase [deacetylating]</fullName>
        <ecNumber evidence="6">2.1.1.152</ecNumber>
    </recommendedName>
</protein>
<dbReference type="Gene3D" id="3.30.950.10">
    <property type="entry name" value="Methyltransferase, Cobalt-precorrin-4 Transmethylase, Domain 2"/>
    <property type="match status" value="1"/>
</dbReference>
<keyword evidence="3 6" id="KW-0489">Methyltransferase</keyword>
<dbReference type="SUPFAM" id="SSF53790">
    <property type="entry name" value="Tetrapyrrole methylase"/>
    <property type="match status" value="1"/>
</dbReference>
<reference evidence="8 10" key="1">
    <citation type="submission" date="2015-03" db="EMBL/GenBank/DDBJ databases">
        <authorList>
            <person name="Hassan Y.I."/>
            <person name="Lepp D."/>
            <person name="Zhou T."/>
        </authorList>
    </citation>
    <scope>NUCLEOTIDE SEQUENCE [LARGE SCALE GENOMIC DNA]</scope>
    <source>
        <strain evidence="8 10">DSM 17137</strain>
    </source>
</reference>
<dbReference type="InterPro" id="IPR014777">
    <property type="entry name" value="4pyrrole_Mease_sub1"/>
</dbReference>
<evidence type="ECO:0000256" key="1">
    <source>
        <dbReference type="ARBA" id="ARBA00004953"/>
    </source>
</evidence>
<dbReference type="Proteomes" id="UP000033608">
    <property type="component" value="Unassembled WGS sequence"/>
</dbReference>
<dbReference type="RefSeq" id="WP_046137327.1">
    <property type="nucleotide sequence ID" value="NZ_FQVC01000001.1"/>
</dbReference>
<dbReference type="InterPro" id="IPR000878">
    <property type="entry name" value="4pyrrol_Mease"/>
</dbReference>
<dbReference type="Proteomes" id="UP000184533">
    <property type="component" value="Unassembled WGS sequence"/>
</dbReference>
<dbReference type="InterPro" id="IPR012797">
    <property type="entry name" value="CobF"/>
</dbReference>
<dbReference type="GO" id="GO:0032259">
    <property type="term" value="P:methylation"/>
    <property type="evidence" value="ECO:0007669"/>
    <property type="project" value="UniProtKB-KW"/>
</dbReference>
<evidence type="ECO:0000256" key="5">
    <source>
        <dbReference type="ARBA" id="ARBA00022691"/>
    </source>
</evidence>
<dbReference type="PANTHER" id="PTHR43467:SF1">
    <property type="entry name" value="PRECORRIN-6A SYNTHASE [DEACETYLATING]"/>
    <property type="match status" value="1"/>
</dbReference>
<reference evidence="9 11" key="2">
    <citation type="submission" date="2016-11" db="EMBL/GenBank/DDBJ databases">
        <authorList>
            <person name="Jaros S."/>
            <person name="Januszkiewicz K."/>
            <person name="Wedrychowicz H."/>
        </authorList>
    </citation>
    <scope>NUCLEOTIDE SEQUENCE [LARGE SCALE GENOMIC DNA]</scope>
    <source>
        <strain evidence="9 11">DSM 17137</strain>
    </source>
</reference>
<evidence type="ECO:0000313" key="10">
    <source>
        <dbReference type="Proteomes" id="UP000033608"/>
    </source>
</evidence>
<dbReference type="STRING" id="1121477.SAMN02745223_00629"/>
<organism evidence="8 10">
    <name type="scientific">Devosia limi DSM 17137</name>
    <dbReference type="NCBI Taxonomy" id="1121477"/>
    <lineage>
        <taxon>Bacteria</taxon>
        <taxon>Pseudomonadati</taxon>
        <taxon>Pseudomonadota</taxon>
        <taxon>Alphaproteobacteria</taxon>
        <taxon>Hyphomicrobiales</taxon>
        <taxon>Devosiaceae</taxon>
        <taxon>Devosia</taxon>
    </lineage>
</organism>
<evidence type="ECO:0000256" key="4">
    <source>
        <dbReference type="ARBA" id="ARBA00022679"/>
    </source>
</evidence>
<feature type="domain" description="Tetrapyrrole methylase" evidence="7">
    <location>
        <begin position="6"/>
        <end position="219"/>
    </location>
</feature>
<accession>A0A0F5L2C1</accession>
<name>A0A0F5L2C1_9HYPH</name>
<dbReference type="Gene3D" id="3.40.1010.10">
    <property type="entry name" value="Cobalt-precorrin-4 Transmethylase, Domain 1"/>
    <property type="match status" value="1"/>
</dbReference>
<proteinExistence type="predicted"/>
<evidence type="ECO:0000259" key="7">
    <source>
        <dbReference type="Pfam" id="PF00590"/>
    </source>
</evidence>
<dbReference type="GO" id="GO:0009236">
    <property type="term" value="P:cobalamin biosynthetic process"/>
    <property type="evidence" value="ECO:0007669"/>
    <property type="project" value="UniProtKB-KW"/>
</dbReference>
<evidence type="ECO:0000313" key="9">
    <source>
        <dbReference type="EMBL" id="SHE52347.1"/>
    </source>
</evidence>
<keyword evidence="5 6" id="KW-0949">S-adenosyl-L-methionine</keyword>
<gene>
    <name evidence="9" type="ORF">SAMN02745223_00629</name>
    <name evidence="8" type="ORF">VW29_21380</name>
</gene>
<dbReference type="PIRSF" id="PIRSF036525">
    <property type="entry name" value="CobF"/>
    <property type="match status" value="1"/>
</dbReference>
<dbReference type="PATRIC" id="fig|1121477.3.peg.1059"/>
<dbReference type="OrthoDB" id="9787471at2"/>
<sequence length="247" mass="26644">MKTVEIVGIGTGNPEHVTMQAINALNRADALFIPDKGAGKSELADVRREICRRYVTNAAGIIDYEPPVRNPAIADYKARVDAWHEALAGQFAELLAQVPDGGTGAFLVWGDPGLYDSTIRILERVRAAMPGAFRVSIIPGITSIQALTAAHGIALNRVGEPVQMTTGRRLAELGPQGDSVVMLDGQTAFLGQDPELEIFWGAYLGTADEILISGRLGDVAGEIIDTRQAARDQHGWIMDVYLLRERG</sequence>
<dbReference type="CDD" id="cd11643">
    <property type="entry name" value="Precorrin-6A-synthase"/>
    <property type="match status" value="1"/>
</dbReference>
<dbReference type="EMBL" id="LAJF01000158">
    <property type="protein sequence ID" value="KKB75777.1"/>
    <property type="molecule type" value="Genomic_DNA"/>
</dbReference>
<evidence type="ECO:0000256" key="2">
    <source>
        <dbReference type="ARBA" id="ARBA00022573"/>
    </source>
</evidence>
<evidence type="ECO:0000256" key="6">
    <source>
        <dbReference type="PIRNR" id="PIRNR036525"/>
    </source>
</evidence>
<dbReference type="EMBL" id="FQVC01000001">
    <property type="protein sequence ID" value="SHE52347.1"/>
    <property type="molecule type" value="Genomic_DNA"/>
</dbReference>
<comment type="catalytic activity">
    <reaction evidence="6">
        <text>precorrin-5 + S-adenosyl-L-methionine + H2O = precorrin-6A + acetate + S-adenosyl-L-homocysteine + 2 H(+)</text>
        <dbReference type="Rhea" id="RHEA:18261"/>
        <dbReference type="ChEBI" id="CHEBI:15377"/>
        <dbReference type="ChEBI" id="CHEBI:15378"/>
        <dbReference type="ChEBI" id="CHEBI:30089"/>
        <dbReference type="ChEBI" id="CHEBI:57856"/>
        <dbReference type="ChEBI" id="CHEBI:59789"/>
        <dbReference type="ChEBI" id="CHEBI:77871"/>
        <dbReference type="ChEBI" id="CHEBI:77872"/>
        <dbReference type="EC" id="2.1.1.152"/>
    </reaction>
</comment>
<dbReference type="EC" id="2.1.1.152" evidence="6"/>
<dbReference type="PANTHER" id="PTHR43467">
    <property type="entry name" value="COBALT-PRECORRIN-2 C(20)-METHYLTRANSFERASE"/>
    <property type="match status" value="1"/>
</dbReference>
<keyword evidence="4 6" id="KW-0808">Transferase</keyword>